<keyword evidence="2" id="KW-0378">Hydrolase</keyword>
<dbReference type="Pfam" id="PF04970">
    <property type="entry name" value="LRAT"/>
    <property type="match status" value="1"/>
</dbReference>
<proteinExistence type="predicted"/>
<dbReference type="RefSeq" id="WP_109615996.1">
    <property type="nucleotide sequence ID" value="NZ_QGDO01000001.1"/>
</dbReference>
<dbReference type="Gene3D" id="3.90.1720.10">
    <property type="entry name" value="endopeptidase domain like (from Nostoc punctiforme)"/>
    <property type="match status" value="1"/>
</dbReference>
<dbReference type="Proteomes" id="UP000245535">
    <property type="component" value="Unassembled WGS sequence"/>
</dbReference>
<organism evidence="6 7">
    <name type="scientific">Sediminitomix flava</name>
    <dbReference type="NCBI Taxonomy" id="379075"/>
    <lineage>
        <taxon>Bacteria</taxon>
        <taxon>Pseudomonadati</taxon>
        <taxon>Bacteroidota</taxon>
        <taxon>Cytophagia</taxon>
        <taxon>Cytophagales</taxon>
        <taxon>Flammeovirgaceae</taxon>
        <taxon>Sediminitomix</taxon>
    </lineage>
</organism>
<dbReference type="AlphaFoldDB" id="A0A316A446"/>
<dbReference type="GO" id="GO:0016410">
    <property type="term" value="F:N-acyltransferase activity"/>
    <property type="evidence" value="ECO:0007669"/>
    <property type="project" value="TreeGrafter"/>
</dbReference>
<feature type="transmembrane region" description="Helical" evidence="4">
    <location>
        <begin position="116"/>
        <end position="138"/>
    </location>
</feature>
<keyword evidence="7" id="KW-1185">Reference proteome</keyword>
<evidence type="ECO:0000256" key="2">
    <source>
        <dbReference type="ARBA" id="ARBA00022801"/>
    </source>
</evidence>
<keyword evidence="3" id="KW-0443">Lipid metabolism</keyword>
<evidence type="ECO:0000259" key="5">
    <source>
        <dbReference type="PROSITE" id="PS51934"/>
    </source>
</evidence>
<dbReference type="PROSITE" id="PS51934">
    <property type="entry name" value="LRAT"/>
    <property type="match status" value="1"/>
</dbReference>
<dbReference type="OrthoDB" id="772795at2"/>
<dbReference type="PANTHER" id="PTHR13943">
    <property type="entry name" value="HRAS-LIKE SUPPRESSOR - RELATED"/>
    <property type="match status" value="1"/>
</dbReference>
<dbReference type="GO" id="GO:0005737">
    <property type="term" value="C:cytoplasm"/>
    <property type="evidence" value="ECO:0007669"/>
    <property type="project" value="TreeGrafter"/>
</dbReference>
<sequence>MNKLAENYFGKHIYIKKSWYTHHGIGVGDGKVIHYAGYLGDWEAGPVSVVSLEEFSEGMEIYIRDDDARTYDPMEAVKRAFSRIGEDGYSLWGNNCEHFVEWCISGKHESTQVQKVGFGLLSSAVLLVFAAVASYWYLDTPLDEELPKRRSDN</sequence>
<dbReference type="GO" id="GO:0004623">
    <property type="term" value="F:phospholipase A2 activity"/>
    <property type="evidence" value="ECO:0007669"/>
    <property type="project" value="TreeGrafter"/>
</dbReference>
<keyword evidence="4" id="KW-0812">Transmembrane</keyword>
<dbReference type="EMBL" id="QGDO01000001">
    <property type="protein sequence ID" value="PWJ44507.1"/>
    <property type="molecule type" value="Genomic_DNA"/>
</dbReference>
<reference evidence="6 7" key="1">
    <citation type="submission" date="2018-03" db="EMBL/GenBank/DDBJ databases">
        <title>Genomic Encyclopedia of Archaeal and Bacterial Type Strains, Phase II (KMG-II): from individual species to whole genera.</title>
        <authorList>
            <person name="Goeker M."/>
        </authorList>
    </citation>
    <scope>NUCLEOTIDE SEQUENCE [LARGE SCALE GENOMIC DNA]</scope>
    <source>
        <strain evidence="6 7">DSM 28229</strain>
    </source>
</reference>
<comment type="caution">
    <text evidence="6">The sequence shown here is derived from an EMBL/GenBank/DDBJ whole genome shotgun (WGS) entry which is preliminary data.</text>
</comment>
<keyword evidence="4" id="KW-1133">Transmembrane helix</keyword>
<keyword evidence="6" id="KW-0012">Acyltransferase</keyword>
<keyword evidence="4" id="KW-0472">Membrane</keyword>
<evidence type="ECO:0000256" key="4">
    <source>
        <dbReference type="SAM" id="Phobius"/>
    </source>
</evidence>
<dbReference type="InterPro" id="IPR051496">
    <property type="entry name" value="H-rev107_PLA/AT"/>
</dbReference>
<dbReference type="InterPro" id="IPR007053">
    <property type="entry name" value="LRAT_dom"/>
</dbReference>
<protein>
    <submittedName>
        <fullName evidence="6">Lecithin:retinol acyltransferase</fullName>
    </submittedName>
</protein>
<evidence type="ECO:0000313" key="7">
    <source>
        <dbReference type="Proteomes" id="UP000245535"/>
    </source>
</evidence>
<dbReference type="GO" id="GO:0070292">
    <property type="term" value="P:N-acylphosphatidylethanolamine metabolic process"/>
    <property type="evidence" value="ECO:0007669"/>
    <property type="project" value="TreeGrafter"/>
</dbReference>
<gene>
    <name evidence="6" type="ORF">BC781_101878</name>
</gene>
<name>A0A316A446_SEDFL</name>
<accession>A0A316A446</accession>
<dbReference type="GO" id="GO:0008970">
    <property type="term" value="F:phospholipase A1 activity"/>
    <property type="evidence" value="ECO:0007669"/>
    <property type="project" value="TreeGrafter"/>
</dbReference>
<evidence type="ECO:0000256" key="3">
    <source>
        <dbReference type="ARBA" id="ARBA00023098"/>
    </source>
</evidence>
<evidence type="ECO:0000313" key="6">
    <source>
        <dbReference type="EMBL" id="PWJ44507.1"/>
    </source>
</evidence>
<evidence type="ECO:0000256" key="1">
    <source>
        <dbReference type="ARBA" id="ARBA00022679"/>
    </source>
</evidence>
<feature type="domain" description="LRAT" evidence="5">
    <location>
        <begin position="12"/>
        <end position="112"/>
    </location>
</feature>
<keyword evidence="1 6" id="KW-0808">Transferase</keyword>
<dbReference type="PANTHER" id="PTHR13943:SF77">
    <property type="entry name" value="LRAT DOMAIN-CONTAINING PROTEIN"/>
    <property type="match status" value="1"/>
</dbReference>